<evidence type="ECO:0000256" key="1">
    <source>
        <dbReference type="SAM" id="MobiDB-lite"/>
    </source>
</evidence>
<dbReference type="AlphaFoldDB" id="A0A401TDP1"/>
<feature type="compositionally biased region" description="Basic and acidic residues" evidence="1">
    <location>
        <begin position="103"/>
        <end position="126"/>
    </location>
</feature>
<sequence>GGGGGVTVFAPGSGRVGKAGAELQPRAPGGAGSRTESSGRTGPQHKPSPWAGSVRPPADTHPMAGPEPPESAAERLRARDPSPRHRLPQLHKSQRISAAPSTGDREGGGNDRGRSGRIQGGREEGE</sequence>
<dbReference type="Proteomes" id="UP000287033">
    <property type="component" value="Unassembled WGS sequence"/>
</dbReference>
<name>A0A401TDP1_CHIPU</name>
<feature type="region of interest" description="Disordered" evidence="1">
    <location>
        <begin position="1"/>
        <end position="126"/>
    </location>
</feature>
<keyword evidence="3" id="KW-1185">Reference proteome</keyword>
<gene>
    <name evidence="2" type="ORF">chiPu_0024619</name>
</gene>
<feature type="compositionally biased region" description="Basic residues" evidence="1">
    <location>
        <begin position="84"/>
        <end position="94"/>
    </location>
</feature>
<feature type="non-terminal residue" evidence="2">
    <location>
        <position position="1"/>
    </location>
</feature>
<feature type="compositionally biased region" description="Basic and acidic residues" evidence="1">
    <location>
        <begin position="72"/>
        <end position="83"/>
    </location>
</feature>
<proteinExistence type="predicted"/>
<organism evidence="2 3">
    <name type="scientific">Chiloscyllium punctatum</name>
    <name type="common">Brownbanded bambooshark</name>
    <name type="synonym">Hemiscyllium punctatum</name>
    <dbReference type="NCBI Taxonomy" id="137246"/>
    <lineage>
        <taxon>Eukaryota</taxon>
        <taxon>Metazoa</taxon>
        <taxon>Chordata</taxon>
        <taxon>Craniata</taxon>
        <taxon>Vertebrata</taxon>
        <taxon>Chondrichthyes</taxon>
        <taxon>Elasmobranchii</taxon>
        <taxon>Galeomorphii</taxon>
        <taxon>Galeoidea</taxon>
        <taxon>Orectolobiformes</taxon>
        <taxon>Hemiscylliidae</taxon>
        <taxon>Chiloscyllium</taxon>
    </lineage>
</organism>
<evidence type="ECO:0000313" key="3">
    <source>
        <dbReference type="Proteomes" id="UP000287033"/>
    </source>
</evidence>
<protein>
    <submittedName>
        <fullName evidence="2">Uncharacterized protein</fullName>
    </submittedName>
</protein>
<accession>A0A401TDP1</accession>
<dbReference type="EMBL" id="BEZZ01043024">
    <property type="protein sequence ID" value="GCC40761.1"/>
    <property type="molecule type" value="Genomic_DNA"/>
</dbReference>
<reference evidence="2 3" key="1">
    <citation type="journal article" date="2018" name="Nat. Ecol. Evol.">
        <title>Shark genomes provide insights into elasmobranch evolution and the origin of vertebrates.</title>
        <authorList>
            <person name="Hara Y"/>
            <person name="Yamaguchi K"/>
            <person name="Onimaru K"/>
            <person name="Kadota M"/>
            <person name="Koyanagi M"/>
            <person name="Keeley SD"/>
            <person name="Tatsumi K"/>
            <person name="Tanaka K"/>
            <person name="Motone F"/>
            <person name="Kageyama Y"/>
            <person name="Nozu R"/>
            <person name="Adachi N"/>
            <person name="Nishimura O"/>
            <person name="Nakagawa R"/>
            <person name="Tanegashima C"/>
            <person name="Kiyatake I"/>
            <person name="Matsumoto R"/>
            <person name="Murakumo K"/>
            <person name="Nishida K"/>
            <person name="Terakita A"/>
            <person name="Kuratani S"/>
            <person name="Sato K"/>
            <person name="Hyodo S Kuraku.S."/>
        </authorList>
    </citation>
    <scope>NUCLEOTIDE SEQUENCE [LARGE SCALE GENOMIC DNA]</scope>
</reference>
<comment type="caution">
    <text evidence="2">The sequence shown here is derived from an EMBL/GenBank/DDBJ whole genome shotgun (WGS) entry which is preliminary data.</text>
</comment>
<evidence type="ECO:0000313" key="2">
    <source>
        <dbReference type="EMBL" id="GCC40761.1"/>
    </source>
</evidence>